<name>A0AAV9VS34_9PEZI</name>
<organism evidence="1 2">
    <name type="scientific">Arthrobotrys musiformis</name>
    <dbReference type="NCBI Taxonomy" id="47236"/>
    <lineage>
        <taxon>Eukaryota</taxon>
        <taxon>Fungi</taxon>
        <taxon>Dikarya</taxon>
        <taxon>Ascomycota</taxon>
        <taxon>Pezizomycotina</taxon>
        <taxon>Orbiliomycetes</taxon>
        <taxon>Orbiliales</taxon>
        <taxon>Orbiliaceae</taxon>
        <taxon>Arthrobotrys</taxon>
    </lineage>
</organism>
<evidence type="ECO:0000313" key="1">
    <source>
        <dbReference type="EMBL" id="KAK6495156.1"/>
    </source>
</evidence>
<proteinExistence type="predicted"/>
<dbReference type="Proteomes" id="UP001370758">
    <property type="component" value="Unassembled WGS sequence"/>
</dbReference>
<evidence type="ECO:0000313" key="2">
    <source>
        <dbReference type="Proteomes" id="UP001370758"/>
    </source>
</evidence>
<dbReference type="AlphaFoldDB" id="A0AAV9VS34"/>
<keyword evidence="2" id="KW-1185">Reference proteome</keyword>
<reference evidence="1 2" key="1">
    <citation type="submission" date="2023-08" db="EMBL/GenBank/DDBJ databases">
        <authorList>
            <person name="Palmer J.M."/>
        </authorList>
    </citation>
    <scope>NUCLEOTIDE SEQUENCE [LARGE SCALE GENOMIC DNA]</scope>
    <source>
        <strain evidence="1 2">TWF481</strain>
    </source>
</reference>
<gene>
    <name evidence="1" type="ORF">TWF481_003184</name>
</gene>
<comment type="caution">
    <text evidence="1">The sequence shown here is derived from an EMBL/GenBank/DDBJ whole genome shotgun (WGS) entry which is preliminary data.</text>
</comment>
<evidence type="ECO:0008006" key="3">
    <source>
        <dbReference type="Google" id="ProtNLM"/>
    </source>
</evidence>
<sequence length="182" mass="20644">MPKFRVPSPPLRVRPYKNGLKQVEIPDVDPRCFKVAVGWIYGKKELPKLHNGVVDDLYEVVRAAKLFGLEDLPNIALRESLVVDKASTEFLEKTQHGDRYWNAIESTLNFISDDDSFSASYDFRDSFLGILADLEDTLDTIFDLAEETDDGRGAAVLMRDTTTFFLRILEIVAEQKPEAENS</sequence>
<dbReference type="EMBL" id="JAVHJL010000013">
    <property type="protein sequence ID" value="KAK6495156.1"/>
    <property type="molecule type" value="Genomic_DNA"/>
</dbReference>
<protein>
    <recommendedName>
        <fullName evidence="3">BTB domain-containing protein</fullName>
    </recommendedName>
</protein>
<accession>A0AAV9VS34</accession>